<keyword evidence="3" id="KW-1185">Reference proteome</keyword>
<feature type="non-terminal residue" evidence="2">
    <location>
        <position position="112"/>
    </location>
</feature>
<keyword evidence="1" id="KW-0175">Coiled coil</keyword>
<evidence type="ECO:0000313" key="3">
    <source>
        <dbReference type="Proteomes" id="UP001221757"/>
    </source>
</evidence>
<protein>
    <recommendedName>
        <fullName evidence="4">F-box domain-containing protein</fullName>
    </recommendedName>
</protein>
<comment type="caution">
    <text evidence="2">The sequence shown here is derived from an EMBL/GenBank/DDBJ whole genome shotgun (WGS) entry which is preliminary data.</text>
</comment>
<accession>A0AAD7DLV3</accession>
<feature type="coiled-coil region" evidence="1">
    <location>
        <begin position="26"/>
        <end position="53"/>
    </location>
</feature>
<dbReference type="Proteomes" id="UP001221757">
    <property type="component" value="Unassembled WGS sequence"/>
</dbReference>
<evidence type="ECO:0000256" key="1">
    <source>
        <dbReference type="SAM" id="Coils"/>
    </source>
</evidence>
<dbReference type="EMBL" id="JARKIE010000047">
    <property type="protein sequence ID" value="KAJ7693220.1"/>
    <property type="molecule type" value="Genomic_DNA"/>
</dbReference>
<evidence type="ECO:0000313" key="2">
    <source>
        <dbReference type="EMBL" id="KAJ7693220.1"/>
    </source>
</evidence>
<dbReference type="AlphaFoldDB" id="A0AAD7DLV3"/>
<organism evidence="2 3">
    <name type="scientific">Mycena rosella</name>
    <name type="common">Pink bonnet</name>
    <name type="synonym">Agaricus rosellus</name>
    <dbReference type="NCBI Taxonomy" id="1033263"/>
    <lineage>
        <taxon>Eukaryota</taxon>
        <taxon>Fungi</taxon>
        <taxon>Dikarya</taxon>
        <taxon>Basidiomycota</taxon>
        <taxon>Agaricomycotina</taxon>
        <taxon>Agaricomycetes</taxon>
        <taxon>Agaricomycetidae</taxon>
        <taxon>Agaricales</taxon>
        <taxon>Marasmiineae</taxon>
        <taxon>Mycenaceae</taxon>
        <taxon>Mycena</taxon>
    </lineage>
</organism>
<feature type="non-terminal residue" evidence="2">
    <location>
        <position position="1"/>
    </location>
</feature>
<gene>
    <name evidence="2" type="ORF">B0H17DRAFT_866370</name>
</gene>
<evidence type="ECO:0008006" key="4">
    <source>
        <dbReference type="Google" id="ProtNLM"/>
    </source>
</evidence>
<proteinExistence type="predicted"/>
<reference evidence="2" key="1">
    <citation type="submission" date="2023-03" db="EMBL/GenBank/DDBJ databases">
        <title>Massive genome expansion in bonnet fungi (Mycena s.s.) driven by repeated elements and novel gene families across ecological guilds.</title>
        <authorList>
            <consortium name="Lawrence Berkeley National Laboratory"/>
            <person name="Harder C.B."/>
            <person name="Miyauchi S."/>
            <person name="Viragh M."/>
            <person name="Kuo A."/>
            <person name="Thoen E."/>
            <person name="Andreopoulos B."/>
            <person name="Lu D."/>
            <person name="Skrede I."/>
            <person name="Drula E."/>
            <person name="Henrissat B."/>
            <person name="Morin E."/>
            <person name="Kohler A."/>
            <person name="Barry K."/>
            <person name="LaButti K."/>
            <person name="Morin E."/>
            <person name="Salamov A."/>
            <person name="Lipzen A."/>
            <person name="Mereny Z."/>
            <person name="Hegedus B."/>
            <person name="Baldrian P."/>
            <person name="Stursova M."/>
            <person name="Weitz H."/>
            <person name="Taylor A."/>
            <person name="Grigoriev I.V."/>
            <person name="Nagy L.G."/>
            <person name="Martin F."/>
            <person name="Kauserud H."/>
        </authorList>
    </citation>
    <scope>NUCLEOTIDE SEQUENCE</scope>
    <source>
        <strain evidence="2">CBHHK067</strain>
    </source>
</reference>
<name>A0AAD7DLV3_MYCRO</name>
<sequence length="112" mass="12493">LNSNEVPLDSESALLASAIAKTGPRVTFLEKEILRLQDRLKRLEEEHAALSAYRAQNTAILSPLRQIPPKLLFEIFSRTLPSVSEAKGDGPWLLTHISSYWQAVALSNPSLW</sequence>